<gene>
    <name evidence="4" type="ORF">IV417_01375</name>
</gene>
<dbReference type="PROSITE" id="PS51186">
    <property type="entry name" value="GNAT"/>
    <property type="match status" value="1"/>
</dbReference>
<protein>
    <submittedName>
        <fullName evidence="4">N-acetyltransferase</fullName>
    </submittedName>
</protein>
<dbReference type="GO" id="GO:0016747">
    <property type="term" value="F:acyltransferase activity, transferring groups other than amino-acyl groups"/>
    <property type="evidence" value="ECO:0007669"/>
    <property type="project" value="InterPro"/>
</dbReference>
<dbReference type="PANTHER" id="PTHR43072">
    <property type="entry name" value="N-ACETYLTRANSFERASE"/>
    <property type="match status" value="1"/>
</dbReference>
<feature type="domain" description="N-acetyltransferase" evidence="3">
    <location>
        <begin position="1"/>
        <end position="158"/>
    </location>
</feature>
<dbReference type="Gene3D" id="3.40.630.30">
    <property type="match status" value="1"/>
</dbReference>
<keyword evidence="2" id="KW-0012">Acyltransferase</keyword>
<keyword evidence="5" id="KW-1185">Reference proteome</keyword>
<evidence type="ECO:0000256" key="1">
    <source>
        <dbReference type="ARBA" id="ARBA00022679"/>
    </source>
</evidence>
<evidence type="ECO:0000256" key="2">
    <source>
        <dbReference type="ARBA" id="ARBA00023315"/>
    </source>
</evidence>
<comment type="caution">
    <text evidence="4">The sequence shown here is derived from an EMBL/GenBank/DDBJ whole genome shotgun (WGS) entry which is preliminary data.</text>
</comment>
<dbReference type="CDD" id="cd04301">
    <property type="entry name" value="NAT_SF"/>
    <property type="match status" value="1"/>
</dbReference>
<dbReference type="InterPro" id="IPR016181">
    <property type="entry name" value="Acyl_CoA_acyltransferase"/>
</dbReference>
<accession>A0AAP2G725</accession>
<sequence length="161" mass="17062">MIRAATPTDAPAICAIWNPVIRGGLETFTTEEKTFGGITAVIREAPCFIVSEDAEGVTGFATFGQLRGGPGYARSMEHSVYVAPRAYGRGIGRALVEEIAGHAQAGGARSLWAACSGGSPNSIAFHARIGFEQVAVLESVGFKQGQWLDLVLLRRWLSPQG</sequence>
<evidence type="ECO:0000313" key="5">
    <source>
        <dbReference type="Proteomes" id="UP001315686"/>
    </source>
</evidence>
<proteinExistence type="predicted"/>
<organism evidence="4 5">
    <name type="scientific">Harenicola maris</name>
    <dbReference type="NCBI Taxonomy" id="2841044"/>
    <lineage>
        <taxon>Bacteria</taxon>
        <taxon>Pseudomonadati</taxon>
        <taxon>Pseudomonadota</taxon>
        <taxon>Alphaproteobacteria</taxon>
        <taxon>Rhodobacterales</taxon>
        <taxon>Paracoccaceae</taxon>
        <taxon>Harenicola</taxon>
    </lineage>
</organism>
<dbReference type="PANTHER" id="PTHR43072:SF23">
    <property type="entry name" value="UPF0039 PROTEIN C11D3.02C"/>
    <property type="match status" value="1"/>
</dbReference>
<keyword evidence="1" id="KW-0808">Transferase</keyword>
<dbReference type="InterPro" id="IPR000182">
    <property type="entry name" value="GNAT_dom"/>
</dbReference>
<dbReference type="Pfam" id="PF00583">
    <property type="entry name" value="Acetyltransf_1"/>
    <property type="match status" value="1"/>
</dbReference>
<reference evidence="4 5" key="1">
    <citation type="journal article" date="2021" name="Arch. Microbiol.">
        <title>Harenicola maris gen. nov., sp. nov. isolated from the Sea of Japan shallow sediments.</title>
        <authorList>
            <person name="Romanenko L.A."/>
            <person name="Kurilenko V.V."/>
            <person name="Chernysheva N.Y."/>
            <person name="Tekutyeva L.A."/>
            <person name="Velansky P.V."/>
            <person name="Svetashev V.I."/>
            <person name="Isaeva M.P."/>
        </authorList>
    </citation>
    <scope>NUCLEOTIDE SEQUENCE [LARGE SCALE GENOMIC DNA]</scope>
    <source>
        <strain evidence="4 5">KMM 3653</strain>
    </source>
</reference>
<evidence type="ECO:0000259" key="3">
    <source>
        <dbReference type="PROSITE" id="PS51186"/>
    </source>
</evidence>
<dbReference type="RefSeq" id="WP_327792241.1">
    <property type="nucleotide sequence ID" value="NZ_JADQAZ010000001.1"/>
</dbReference>
<dbReference type="EMBL" id="JADQAZ010000001">
    <property type="protein sequence ID" value="MBT0956024.1"/>
    <property type="molecule type" value="Genomic_DNA"/>
</dbReference>
<dbReference type="AlphaFoldDB" id="A0AAP2G725"/>
<name>A0AAP2G725_9RHOB</name>
<dbReference type="SUPFAM" id="SSF55729">
    <property type="entry name" value="Acyl-CoA N-acyltransferases (Nat)"/>
    <property type="match status" value="1"/>
</dbReference>
<dbReference type="Proteomes" id="UP001315686">
    <property type="component" value="Unassembled WGS sequence"/>
</dbReference>
<evidence type="ECO:0000313" key="4">
    <source>
        <dbReference type="EMBL" id="MBT0956024.1"/>
    </source>
</evidence>